<dbReference type="EMBL" id="JANCYU010000054">
    <property type="protein sequence ID" value="KAK4527606.1"/>
    <property type="molecule type" value="Genomic_DNA"/>
</dbReference>
<feature type="compositionally biased region" description="Basic and acidic residues" evidence="3">
    <location>
        <begin position="322"/>
        <end position="332"/>
    </location>
</feature>
<feature type="compositionally biased region" description="Basic and acidic residues" evidence="3">
    <location>
        <begin position="397"/>
        <end position="412"/>
    </location>
</feature>
<sequence>MTRDKDWEVMTDLVQLKKSIVKQVEWYLSDANLLKDYFLLQQMDLSGAVPLSVIASFPKMLQLTQDTNIIQEAIVEYATMVQFDEQQQQQRIRRVDSNEYVNRNQVVKLTIWDVSTWECVESCLSSCGLWNCLLFGFLDIANCWNFVFPSEWHAKAVQYRMVQMFPLLGQYISLGTANDAMYFWQTCCYDNNIQQKEEYEQQQQLAAYYYYPLLSPTPPPPPPSFAIMGDAGIPAMVETYPCSQQPRKNSTSPPLSHSSSSFKDTTTPVQYLPMKEQSNRSWVTSSDDSAIQDKKPERKSQNIRNSTGGRRRKQSRRKGKQSGKERMRKFQIEAEDFPPLPGRATTTSDKSPSVDEISLAFGELNVSQQVSERCGKSYANVAATAGPFVENQSSICNDEKQRNNRKPFEENKPKRRNLQGGRNPTNTDAHVHSGRKEMSKETTKHKRRRNRKRNQVEEWNEEWNLVNQEEAQSSSTCDVNKEEKATEPQVVSLFAEKGKNVVEELEEDLLSHSSDESTCSAARQEGNISSGRLSPTAVDSTCCCNNWQLAQVSEPIATVENIICDDEAKSILRVLEQLSGSTTMEGRTDNSFELSSTLEEKVVEDENKQADGARSPSVVLRSSSSTTVSCNRSNSVNFKISSFLCHNTFSSSSCLEEGLKFFAKDIF</sequence>
<dbReference type="InterPro" id="IPR006630">
    <property type="entry name" value="La_HTH"/>
</dbReference>
<evidence type="ECO:0000259" key="4">
    <source>
        <dbReference type="PROSITE" id="PS50961"/>
    </source>
</evidence>
<evidence type="ECO:0000256" key="2">
    <source>
        <dbReference type="PROSITE-ProRule" id="PRU00332"/>
    </source>
</evidence>
<dbReference type="GO" id="GO:0045727">
    <property type="term" value="P:positive regulation of translation"/>
    <property type="evidence" value="ECO:0007669"/>
    <property type="project" value="TreeGrafter"/>
</dbReference>
<dbReference type="CDD" id="cd07323">
    <property type="entry name" value="LAM"/>
    <property type="match status" value="1"/>
</dbReference>
<feature type="region of interest" description="Disordered" evidence="3">
    <location>
        <begin position="394"/>
        <end position="455"/>
    </location>
</feature>
<feature type="compositionally biased region" description="Low complexity" evidence="3">
    <location>
        <begin position="250"/>
        <end position="261"/>
    </location>
</feature>
<evidence type="ECO:0000256" key="1">
    <source>
        <dbReference type="ARBA" id="ARBA00022884"/>
    </source>
</evidence>
<gene>
    <name evidence="5" type="ORF">GAYE_SCF42G5529</name>
</gene>
<accession>A0AAV9IJV0</accession>
<dbReference type="Pfam" id="PF05383">
    <property type="entry name" value="La"/>
    <property type="match status" value="1"/>
</dbReference>
<dbReference type="InterPro" id="IPR036388">
    <property type="entry name" value="WH-like_DNA-bd_sf"/>
</dbReference>
<proteinExistence type="predicted"/>
<dbReference type="PANTHER" id="PTHR22792">
    <property type="entry name" value="LUPUS LA PROTEIN-RELATED"/>
    <property type="match status" value="1"/>
</dbReference>
<dbReference type="SMART" id="SM00715">
    <property type="entry name" value="LA"/>
    <property type="match status" value="1"/>
</dbReference>
<dbReference type="AlphaFoldDB" id="A0AAV9IJV0"/>
<comment type="caution">
    <text evidence="5">The sequence shown here is derived from an EMBL/GenBank/DDBJ whole genome shotgun (WGS) entry which is preliminary data.</text>
</comment>
<dbReference type="GO" id="GO:0010494">
    <property type="term" value="C:cytoplasmic stress granule"/>
    <property type="evidence" value="ECO:0007669"/>
    <property type="project" value="TreeGrafter"/>
</dbReference>
<dbReference type="InterPro" id="IPR036390">
    <property type="entry name" value="WH_DNA-bd_sf"/>
</dbReference>
<dbReference type="PANTHER" id="PTHR22792:SF132">
    <property type="entry name" value="LA-RELATED PROTEIN 1"/>
    <property type="match status" value="1"/>
</dbReference>
<evidence type="ECO:0000256" key="3">
    <source>
        <dbReference type="SAM" id="MobiDB-lite"/>
    </source>
</evidence>
<protein>
    <recommendedName>
        <fullName evidence="4">HTH La-type RNA-binding domain-containing protein</fullName>
    </recommendedName>
</protein>
<dbReference type="Proteomes" id="UP001300502">
    <property type="component" value="Unassembled WGS sequence"/>
</dbReference>
<feature type="domain" description="HTH La-type RNA-binding" evidence="4">
    <location>
        <begin position="10"/>
        <end position="100"/>
    </location>
</feature>
<organism evidence="5 6">
    <name type="scientific">Galdieria yellowstonensis</name>
    <dbReference type="NCBI Taxonomy" id="3028027"/>
    <lineage>
        <taxon>Eukaryota</taxon>
        <taxon>Rhodophyta</taxon>
        <taxon>Bangiophyceae</taxon>
        <taxon>Galdieriales</taxon>
        <taxon>Galdieriaceae</taxon>
        <taxon>Galdieria</taxon>
    </lineage>
</organism>
<dbReference type="SUPFAM" id="SSF46785">
    <property type="entry name" value="Winged helix' DNA-binding domain"/>
    <property type="match status" value="1"/>
</dbReference>
<feature type="compositionally biased region" description="Basic and acidic residues" evidence="3">
    <location>
        <begin position="429"/>
        <end position="442"/>
    </location>
</feature>
<reference evidence="5 6" key="1">
    <citation type="submission" date="2022-07" db="EMBL/GenBank/DDBJ databases">
        <title>Genome-wide signatures of adaptation to extreme environments.</title>
        <authorList>
            <person name="Cho C.H."/>
            <person name="Yoon H.S."/>
        </authorList>
    </citation>
    <scope>NUCLEOTIDE SEQUENCE [LARGE SCALE GENOMIC DNA]</scope>
    <source>
        <strain evidence="5 6">108.79 E11</strain>
    </source>
</reference>
<dbReference type="GO" id="GO:0005829">
    <property type="term" value="C:cytosol"/>
    <property type="evidence" value="ECO:0007669"/>
    <property type="project" value="TreeGrafter"/>
</dbReference>
<dbReference type="PROSITE" id="PS50961">
    <property type="entry name" value="HTH_LA"/>
    <property type="match status" value="1"/>
</dbReference>
<feature type="region of interest" description="Disordered" evidence="3">
    <location>
        <begin position="242"/>
        <end position="354"/>
    </location>
</feature>
<keyword evidence="1 2" id="KW-0694">RNA-binding</keyword>
<feature type="compositionally biased region" description="Basic residues" evidence="3">
    <location>
        <begin position="443"/>
        <end position="453"/>
    </location>
</feature>
<evidence type="ECO:0000313" key="5">
    <source>
        <dbReference type="EMBL" id="KAK4527606.1"/>
    </source>
</evidence>
<feature type="compositionally biased region" description="Polar residues" evidence="3">
    <location>
        <begin position="279"/>
        <end position="289"/>
    </location>
</feature>
<dbReference type="GO" id="GO:0003723">
    <property type="term" value="F:RNA binding"/>
    <property type="evidence" value="ECO:0007669"/>
    <property type="project" value="UniProtKB-UniRule"/>
</dbReference>
<feature type="compositionally biased region" description="Basic and acidic residues" evidence="3">
    <location>
        <begin position="291"/>
        <end position="300"/>
    </location>
</feature>
<dbReference type="Gene3D" id="1.10.10.10">
    <property type="entry name" value="Winged helix-like DNA-binding domain superfamily/Winged helix DNA-binding domain"/>
    <property type="match status" value="1"/>
</dbReference>
<dbReference type="InterPro" id="IPR045180">
    <property type="entry name" value="La_dom_prot"/>
</dbReference>
<name>A0AAV9IJV0_9RHOD</name>
<keyword evidence="6" id="KW-1185">Reference proteome</keyword>
<evidence type="ECO:0000313" key="6">
    <source>
        <dbReference type="Proteomes" id="UP001300502"/>
    </source>
</evidence>
<feature type="compositionally biased region" description="Basic residues" evidence="3">
    <location>
        <begin position="309"/>
        <end position="321"/>
    </location>
</feature>